<dbReference type="PANTHER" id="PTHR12526">
    <property type="entry name" value="GLYCOSYLTRANSFERASE"/>
    <property type="match status" value="1"/>
</dbReference>
<dbReference type="Gene3D" id="3.40.50.2000">
    <property type="entry name" value="Glycogen Phosphorylase B"/>
    <property type="match status" value="2"/>
</dbReference>
<dbReference type="Proteomes" id="UP000252706">
    <property type="component" value="Unassembled WGS sequence"/>
</dbReference>
<comment type="caution">
    <text evidence="2">The sequence shown here is derived from an EMBL/GenBank/DDBJ whole genome shotgun (WGS) entry which is preliminary data.</text>
</comment>
<dbReference type="OrthoDB" id="9783380at2"/>
<evidence type="ECO:0000313" key="2">
    <source>
        <dbReference type="EMBL" id="RBW49643.1"/>
    </source>
</evidence>
<dbReference type="SUPFAM" id="SSF53756">
    <property type="entry name" value="UDP-Glycosyltransferase/glycogen phosphorylase"/>
    <property type="match status" value="1"/>
</dbReference>
<evidence type="ECO:0000259" key="1">
    <source>
        <dbReference type="Pfam" id="PF00534"/>
    </source>
</evidence>
<sequence>MQNIDRVEHCVSLPDDAPEQVRRMCGLEADSELRILFFGGPGDVVGTFNRWAEGHQDPRTPVIAYSSMFYTLSRKLRAKGLILTESDIAPDTPADDFEFIYTPRKHGGGRIGYRIDEYNFCRTGRDRVKQLNPHVIIIGGDAPNALVRTLPDSARVILTVHNAFWPMGQQPTDFRGQRQLARKRQAFRRVDAAVCTSHECAQQLEVLGVRRETCFVEMPQILSQFAPDTPRAQDREARRLVFLGRVEPEKGVFDLVSAFDRLAEDAPDVTLSIAGVGSASADLERMVAASPFKDRITLHGLLGAEQVHALLAQSDLLICPTQDFEGLALVVIEAAIHNVPSVTSSIVPARDLFPEGSVEFPARDVEALTECLRSVVLDRDRYREMTGALPALTERFLDRSQSWGSMMYKALTV</sequence>
<protein>
    <recommendedName>
        <fullName evidence="1">Glycosyl transferase family 1 domain-containing protein</fullName>
    </recommendedName>
</protein>
<name>A0A366WK27_9RHOB</name>
<organism evidence="2 3">
    <name type="scientific">Phaeobacter gallaeciensis</name>
    <dbReference type="NCBI Taxonomy" id="60890"/>
    <lineage>
        <taxon>Bacteria</taxon>
        <taxon>Pseudomonadati</taxon>
        <taxon>Pseudomonadota</taxon>
        <taxon>Alphaproteobacteria</taxon>
        <taxon>Rhodobacterales</taxon>
        <taxon>Roseobacteraceae</taxon>
        <taxon>Phaeobacter</taxon>
    </lineage>
</organism>
<dbReference type="RefSeq" id="WP_113825812.1">
    <property type="nucleotide sequence ID" value="NZ_QOCE01000053.1"/>
</dbReference>
<dbReference type="EMBL" id="QOCE01000053">
    <property type="protein sequence ID" value="RBW49643.1"/>
    <property type="molecule type" value="Genomic_DNA"/>
</dbReference>
<dbReference type="GO" id="GO:0016757">
    <property type="term" value="F:glycosyltransferase activity"/>
    <property type="evidence" value="ECO:0007669"/>
    <property type="project" value="InterPro"/>
</dbReference>
<dbReference type="InterPro" id="IPR001296">
    <property type="entry name" value="Glyco_trans_1"/>
</dbReference>
<feature type="domain" description="Glycosyl transferase family 1" evidence="1">
    <location>
        <begin position="236"/>
        <end position="385"/>
    </location>
</feature>
<gene>
    <name evidence="2" type="ORF">DS909_22410</name>
</gene>
<accession>A0A366WK27</accession>
<proteinExistence type="predicted"/>
<evidence type="ECO:0000313" key="3">
    <source>
        <dbReference type="Proteomes" id="UP000252706"/>
    </source>
</evidence>
<reference evidence="2 3" key="1">
    <citation type="submission" date="2018-07" db="EMBL/GenBank/DDBJ databases">
        <title>Modular assembly of carbohydrate-degrading microbial communities in the ocean.</title>
        <authorList>
            <person name="Enke T.N."/>
            <person name="Datta M.S."/>
            <person name="Schwartzman J.A."/>
            <person name="Cermak N."/>
            <person name="Schmitz D.A."/>
            <person name="Barrere J."/>
            <person name="Cordero O.X."/>
        </authorList>
    </citation>
    <scope>NUCLEOTIDE SEQUENCE [LARGE SCALE GENOMIC DNA]</scope>
    <source>
        <strain evidence="2 3">C3M10</strain>
    </source>
</reference>
<dbReference type="CDD" id="cd03801">
    <property type="entry name" value="GT4_PimA-like"/>
    <property type="match status" value="1"/>
</dbReference>
<dbReference type="Pfam" id="PF00534">
    <property type="entry name" value="Glycos_transf_1"/>
    <property type="match status" value="1"/>
</dbReference>
<dbReference type="AlphaFoldDB" id="A0A366WK27"/>